<protein>
    <recommendedName>
        <fullName evidence="1">NAD(P)-binding domain-containing protein</fullName>
    </recommendedName>
</protein>
<evidence type="ECO:0000313" key="3">
    <source>
        <dbReference type="Proteomes" id="UP001500582"/>
    </source>
</evidence>
<gene>
    <name evidence="2" type="ORF">GCM10023149_30490</name>
</gene>
<organism evidence="2 3">
    <name type="scientific">Mucilaginibacter gynuensis</name>
    <dbReference type="NCBI Taxonomy" id="1302236"/>
    <lineage>
        <taxon>Bacteria</taxon>
        <taxon>Pseudomonadati</taxon>
        <taxon>Bacteroidota</taxon>
        <taxon>Sphingobacteriia</taxon>
        <taxon>Sphingobacteriales</taxon>
        <taxon>Sphingobacteriaceae</taxon>
        <taxon>Mucilaginibacter</taxon>
    </lineage>
</organism>
<dbReference type="InterPro" id="IPR016040">
    <property type="entry name" value="NAD(P)-bd_dom"/>
</dbReference>
<accession>A0ABP8GNN2</accession>
<dbReference type="EMBL" id="BAABFT010000007">
    <property type="protein sequence ID" value="GAA4327206.1"/>
    <property type="molecule type" value="Genomic_DNA"/>
</dbReference>
<comment type="caution">
    <text evidence="2">The sequence shown here is derived from an EMBL/GenBank/DDBJ whole genome shotgun (WGS) entry which is preliminary data.</text>
</comment>
<dbReference type="RefSeq" id="WP_345211982.1">
    <property type="nucleotide sequence ID" value="NZ_BAABFT010000007.1"/>
</dbReference>
<name>A0ABP8GNN2_9SPHI</name>
<reference evidence="3" key="1">
    <citation type="journal article" date="2019" name="Int. J. Syst. Evol. Microbiol.">
        <title>The Global Catalogue of Microorganisms (GCM) 10K type strain sequencing project: providing services to taxonomists for standard genome sequencing and annotation.</title>
        <authorList>
            <consortium name="The Broad Institute Genomics Platform"/>
            <consortium name="The Broad Institute Genome Sequencing Center for Infectious Disease"/>
            <person name="Wu L."/>
            <person name="Ma J."/>
        </authorList>
    </citation>
    <scope>NUCLEOTIDE SEQUENCE [LARGE SCALE GENOMIC DNA]</scope>
    <source>
        <strain evidence="3">JCM 17705</strain>
    </source>
</reference>
<dbReference type="SUPFAM" id="SSF51735">
    <property type="entry name" value="NAD(P)-binding Rossmann-fold domains"/>
    <property type="match status" value="1"/>
</dbReference>
<evidence type="ECO:0000259" key="1">
    <source>
        <dbReference type="Pfam" id="PF13460"/>
    </source>
</evidence>
<proteinExistence type="predicted"/>
<keyword evidence="3" id="KW-1185">Reference proteome</keyword>
<dbReference type="Proteomes" id="UP001500582">
    <property type="component" value="Unassembled WGS sequence"/>
</dbReference>
<dbReference type="Gene3D" id="3.40.50.720">
    <property type="entry name" value="NAD(P)-binding Rossmann-like Domain"/>
    <property type="match status" value="1"/>
</dbReference>
<dbReference type="Pfam" id="PF13460">
    <property type="entry name" value="NAD_binding_10"/>
    <property type="match status" value="1"/>
</dbReference>
<feature type="domain" description="NAD(P)-binding" evidence="1">
    <location>
        <begin position="7"/>
        <end position="97"/>
    </location>
</feature>
<dbReference type="InterPro" id="IPR036291">
    <property type="entry name" value="NAD(P)-bd_dom_sf"/>
</dbReference>
<sequence>MKFVVTGSTGNISKPLARLLIEAGHEVLVISSDPKKVEEITQSGAGAAIGSIEDPDFLTQAFAGADGVYTMIPPKLDAPNWKTYIHQVTDNYISAIKSSMKLYLSQTCR</sequence>
<evidence type="ECO:0000313" key="2">
    <source>
        <dbReference type="EMBL" id="GAA4327206.1"/>
    </source>
</evidence>